<feature type="compositionally biased region" description="Acidic residues" evidence="1">
    <location>
        <begin position="885"/>
        <end position="895"/>
    </location>
</feature>
<dbReference type="EMBL" id="OZ019907">
    <property type="protein sequence ID" value="CAK9207053.1"/>
    <property type="molecule type" value="Genomic_DNA"/>
</dbReference>
<evidence type="ECO:0000256" key="1">
    <source>
        <dbReference type="SAM" id="MobiDB-lite"/>
    </source>
</evidence>
<feature type="region of interest" description="Disordered" evidence="1">
    <location>
        <begin position="572"/>
        <end position="609"/>
    </location>
</feature>
<sequence>MAPRHRRKEVLPFTFKHYMIDKLARQRRNDDVRRRPLSADYNIVGSYNLQPERRQFFAGQAPRVSSSNIPVFHPDQLQMVSNNMIPQHHLHFPRTTRLHLDLNATPAANSSEDFVADFRGLESSLEVQSASTHGEVVAVAPLSESNLELHLASTHREDVVACFGINSVAVRNFAIQLHEEAASESSLELQLAYSRREVPVARAVDINTVTAERNFVVQLYEAAGSEFSLELQLASSHTHQEPVVTANIDTHPVAATAERNFFVQPHEVAGSESSLKAVQAASTHQEIVAAGIDRIFVVQLHEAARLESSLSAFQSASDTHQEVVVGRIDINTVAAEESNFVVELHEAAGLESSLSAFQSASDTHQEVVAARIDINTVTTEESNFVVELHEAAGSDGPSEAFQSASDTHREVVAAGVNINTVAAEESNCVVELHEAAGSESSVEAFQAASATRQELVVATGVDIHTVAAAAERNFVVAQLHEASREPKIRLMADLMNPAEEEVAVAPTTRVLESLEASLIHMNTEAASPHDHVDEPAEEEHEQQLLQEAAPVNLINSPAAHRLTHEPYHDTHELHHHDAHDIDTPGAPAAATGSPQQKAAAEVHHVSKAQQPRERFIRSMIPLRTKCSATRPRPAPRANSIELHESTTDPAKVAVMRRNIPTGHPVSTRDALPGLSTDIPVIVLSSSGDEEGKNKVEEASTRINRLQHDEISRLQGSAPLASRLNKSRRKPSLKFLLNCGTPNLSPEGSDYGSKDSAKVDPDWQYSCDRIESSAKRLKVQQHEDSLLEHTTVPSSLPREEEMFCTTNRRSIWTRRRKRSSKCAARPVSTEVAAAHHQARSSIDFPSQLLAVDEAPPVAKDDAAPILDPPNITAAAARPPSSNLASMDEEDEEEEHDDGPASGAATLHRTYSRPKNACKKSCVNYNNSSSYNMSSMSHDPAARSSTRPARLPPYPYVREPSIPPLQRPLSGAVLHLLYSEDLLFHNPKKHLSTKSAATC</sequence>
<keyword evidence="3" id="KW-1185">Reference proteome</keyword>
<feature type="compositionally biased region" description="Basic and acidic residues" evidence="1">
    <location>
        <begin position="572"/>
        <end position="582"/>
    </location>
</feature>
<feature type="compositionally biased region" description="Basic and acidic residues" evidence="1">
    <location>
        <begin position="600"/>
        <end position="609"/>
    </location>
</feature>
<organism evidence="2 3">
    <name type="scientific">Sphagnum troendelagicum</name>
    <dbReference type="NCBI Taxonomy" id="128251"/>
    <lineage>
        <taxon>Eukaryota</taxon>
        <taxon>Viridiplantae</taxon>
        <taxon>Streptophyta</taxon>
        <taxon>Embryophyta</taxon>
        <taxon>Bryophyta</taxon>
        <taxon>Sphagnophytina</taxon>
        <taxon>Sphagnopsida</taxon>
        <taxon>Sphagnales</taxon>
        <taxon>Sphagnaceae</taxon>
        <taxon>Sphagnum</taxon>
    </lineage>
</organism>
<evidence type="ECO:0000313" key="3">
    <source>
        <dbReference type="Proteomes" id="UP001497512"/>
    </source>
</evidence>
<protein>
    <submittedName>
        <fullName evidence="2">Uncharacterized protein</fullName>
    </submittedName>
</protein>
<feature type="compositionally biased region" description="Low complexity" evidence="1">
    <location>
        <begin position="583"/>
        <end position="592"/>
    </location>
</feature>
<reference evidence="2" key="1">
    <citation type="submission" date="2024-02" db="EMBL/GenBank/DDBJ databases">
        <authorList>
            <consortium name="ELIXIR-Norway"/>
            <consortium name="Elixir Norway"/>
        </authorList>
    </citation>
    <scope>NUCLEOTIDE SEQUENCE</scope>
</reference>
<feature type="region of interest" description="Disordered" evidence="1">
    <location>
        <begin position="858"/>
        <end position="908"/>
    </location>
</feature>
<dbReference type="Proteomes" id="UP001497512">
    <property type="component" value="Chromosome 15"/>
</dbReference>
<gene>
    <name evidence="2" type="ORF">CSSPTR1EN2_LOCUS8656</name>
</gene>
<evidence type="ECO:0000313" key="2">
    <source>
        <dbReference type="EMBL" id="CAK9207053.1"/>
    </source>
</evidence>
<feature type="region of interest" description="Disordered" evidence="1">
    <location>
        <begin position="930"/>
        <end position="953"/>
    </location>
</feature>
<name>A0ABP0TWU5_9BRYO</name>
<accession>A0ABP0TWU5</accession>
<proteinExistence type="predicted"/>